<dbReference type="GO" id="GO:0043565">
    <property type="term" value="F:sequence-specific DNA binding"/>
    <property type="evidence" value="ECO:0007669"/>
    <property type="project" value="InterPro"/>
</dbReference>
<name>A0A1T4NL50_VIBCI</name>
<dbReference type="Proteomes" id="UP000190834">
    <property type="component" value="Unassembled WGS sequence"/>
</dbReference>
<dbReference type="EMBL" id="FUXB01000006">
    <property type="protein sequence ID" value="SJZ80000.1"/>
    <property type="molecule type" value="Genomic_DNA"/>
</dbReference>
<keyword evidence="1" id="KW-0805">Transcription regulation</keyword>
<evidence type="ECO:0000313" key="6">
    <source>
        <dbReference type="Proteomes" id="UP000190834"/>
    </source>
</evidence>
<dbReference type="InterPro" id="IPR009057">
    <property type="entry name" value="Homeodomain-like_sf"/>
</dbReference>
<gene>
    <name evidence="5" type="ORF">SAMN02745782_01365</name>
</gene>
<sequence>MNLSSLNFSLESPTRAKLLSPRPAELITLPSYMDCHEHSYPQIVIGLKGLAEFEVSGVANIVGSGQGCVVTSSTDHAFGSMGNQSDILVLNLPQPKEDDPLTLQKINELSQVDIYFQLDSSIQKLIQMLVLEMRASPDDLLLSRACSDTVLALLLRHISAFNVHRKDSRFDLEAIDRYVEQHLSRRISIAQLAGSVYLGESQFHQRFKEQVGITPHQYVLNKRIEMAKILIEKGQFNLGQIAELTGFSNQSSFTHTFSRLQGISPSQYKKSGYR</sequence>
<dbReference type="AlphaFoldDB" id="A0A1T4NL50"/>
<keyword evidence="2" id="KW-0238">DNA-binding</keyword>
<dbReference type="STRING" id="1123491.SAMN02745782_01365"/>
<dbReference type="InterPro" id="IPR018062">
    <property type="entry name" value="HTH_AraC-typ_CS"/>
</dbReference>
<dbReference type="GeneID" id="70581615"/>
<organism evidence="5 6">
    <name type="scientific">Vibrio cincinnatiensis DSM 19608</name>
    <dbReference type="NCBI Taxonomy" id="1123491"/>
    <lineage>
        <taxon>Bacteria</taxon>
        <taxon>Pseudomonadati</taxon>
        <taxon>Pseudomonadota</taxon>
        <taxon>Gammaproteobacteria</taxon>
        <taxon>Vibrionales</taxon>
        <taxon>Vibrionaceae</taxon>
        <taxon>Vibrio</taxon>
    </lineage>
</organism>
<accession>A0A1T4NL50</accession>
<dbReference type="SUPFAM" id="SSF46689">
    <property type="entry name" value="Homeodomain-like"/>
    <property type="match status" value="2"/>
</dbReference>
<dbReference type="GO" id="GO:0003700">
    <property type="term" value="F:DNA-binding transcription factor activity"/>
    <property type="evidence" value="ECO:0007669"/>
    <property type="project" value="InterPro"/>
</dbReference>
<evidence type="ECO:0000256" key="3">
    <source>
        <dbReference type="ARBA" id="ARBA00023163"/>
    </source>
</evidence>
<dbReference type="PRINTS" id="PR00032">
    <property type="entry name" value="HTHARAC"/>
</dbReference>
<evidence type="ECO:0000256" key="2">
    <source>
        <dbReference type="ARBA" id="ARBA00023125"/>
    </source>
</evidence>
<dbReference type="InterPro" id="IPR050204">
    <property type="entry name" value="AraC_XylS_family_regulators"/>
</dbReference>
<evidence type="ECO:0000256" key="1">
    <source>
        <dbReference type="ARBA" id="ARBA00023015"/>
    </source>
</evidence>
<dbReference type="PROSITE" id="PS01124">
    <property type="entry name" value="HTH_ARAC_FAMILY_2"/>
    <property type="match status" value="1"/>
</dbReference>
<reference evidence="6" key="1">
    <citation type="submission" date="2017-02" db="EMBL/GenBank/DDBJ databases">
        <authorList>
            <person name="Varghese N."/>
            <person name="Submissions S."/>
        </authorList>
    </citation>
    <scope>NUCLEOTIDE SEQUENCE [LARGE SCALE GENOMIC DNA]</scope>
    <source>
        <strain evidence="6">DSM 19608</strain>
    </source>
</reference>
<dbReference type="InterPro" id="IPR020449">
    <property type="entry name" value="Tscrpt_reg_AraC-type_HTH"/>
</dbReference>
<dbReference type="PROSITE" id="PS00041">
    <property type="entry name" value="HTH_ARAC_FAMILY_1"/>
    <property type="match status" value="1"/>
</dbReference>
<dbReference type="RefSeq" id="WP_078925772.1">
    <property type="nucleotide sequence ID" value="NZ_FUXB01000006.1"/>
</dbReference>
<evidence type="ECO:0000313" key="5">
    <source>
        <dbReference type="EMBL" id="SJZ80000.1"/>
    </source>
</evidence>
<keyword evidence="3" id="KW-0804">Transcription</keyword>
<feature type="domain" description="HTH araC/xylS-type" evidence="4">
    <location>
        <begin position="173"/>
        <end position="271"/>
    </location>
</feature>
<dbReference type="PANTHER" id="PTHR46796">
    <property type="entry name" value="HTH-TYPE TRANSCRIPTIONAL ACTIVATOR RHAS-RELATED"/>
    <property type="match status" value="1"/>
</dbReference>
<dbReference type="SMART" id="SM00342">
    <property type="entry name" value="HTH_ARAC"/>
    <property type="match status" value="1"/>
</dbReference>
<dbReference type="Gene3D" id="1.10.10.60">
    <property type="entry name" value="Homeodomain-like"/>
    <property type="match status" value="2"/>
</dbReference>
<dbReference type="Pfam" id="PF12833">
    <property type="entry name" value="HTH_18"/>
    <property type="match status" value="1"/>
</dbReference>
<dbReference type="OrthoDB" id="9809338at2"/>
<dbReference type="InterPro" id="IPR018060">
    <property type="entry name" value="HTH_AraC"/>
</dbReference>
<evidence type="ECO:0000259" key="4">
    <source>
        <dbReference type="PROSITE" id="PS01124"/>
    </source>
</evidence>
<protein>
    <submittedName>
        <fullName evidence="5">Transcriptional regulator, AraC family</fullName>
    </submittedName>
</protein>
<proteinExistence type="predicted"/>
<dbReference type="PANTHER" id="PTHR46796:SF10">
    <property type="entry name" value="TRANSCRIPTIONAL ACTIVATOR FEAR"/>
    <property type="match status" value="1"/>
</dbReference>
<keyword evidence="6" id="KW-1185">Reference proteome</keyword>